<dbReference type="PANTHER" id="PTHR47074:SF48">
    <property type="entry name" value="POLYNUCLEOTIDYL TRANSFERASE, RIBONUCLEASE H-LIKE SUPERFAMILY PROTEIN"/>
    <property type="match status" value="1"/>
</dbReference>
<dbReference type="InterPro" id="IPR002156">
    <property type="entry name" value="RNaseH_domain"/>
</dbReference>
<evidence type="ECO:0000259" key="2">
    <source>
        <dbReference type="Pfam" id="PF13456"/>
    </source>
</evidence>
<dbReference type="GO" id="GO:0003676">
    <property type="term" value="F:nucleic acid binding"/>
    <property type="evidence" value="ECO:0007669"/>
    <property type="project" value="InterPro"/>
</dbReference>
<dbReference type="InterPro" id="IPR012337">
    <property type="entry name" value="RNaseH-like_sf"/>
</dbReference>
<dbReference type="EMBL" id="JACGWJ010000021">
    <property type="protein sequence ID" value="KAL0336372.1"/>
    <property type="molecule type" value="Genomic_DNA"/>
</dbReference>
<gene>
    <name evidence="3" type="ORF">Sradi_4849100</name>
</gene>
<organism evidence="3">
    <name type="scientific">Sesamum radiatum</name>
    <name type="common">Black benniseed</name>
    <dbReference type="NCBI Taxonomy" id="300843"/>
    <lineage>
        <taxon>Eukaryota</taxon>
        <taxon>Viridiplantae</taxon>
        <taxon>Streptophyta</taxon>
        <taxon>Embryophyta</taxon>
        <taxon>Tracheophyta</taxon>
        <taxon>Spermatophyta</taxon>
        <taxon>Magnoliopsida</taxon>
        <taxon>eudicotyledons</taxon>
        <taxon>Gunneridae</taxon>
        <taxon>Pentapetalae</taxon>
        <taxon>asterids</taxon>
        <taxon>lamiids</taxon>
        <taxon>Lamiales</taxon>
        <taxon>Pedaliaceae</taxon>
        <taxon>Sesamum</taxon>
    </lineage>
</organism>
<evidence type="ECO:0000256" key="1">
    <source>
        <dbReference type="SAM" id="SignalP"/>
    </source>
</evidence>
<feature type="domain" description="RNase H type-1" evidence="2">
    <location>
        <begin position="100"/>
        <end position="221"/>
    </location>
</feature>
<feature type="chain" id="PRO_5043856352" description="RNase H type-1 domain-containing protein" evidence="1">
    <location>
        <begin position="24"/>
        <end position="247"/>
    </location>
</feature>
<dbReference type="Gene3D" id="3.30.420.10">
    <property type="entry name" value="Ribonuclease H-like superfamily/Ribonuclease H"/>
    <property type="match status" value="1"/>
</dbReference>
<dbReference type="CDD" id="cd06222">
    <property type="entry name" value="RNase_H_like"/>
    <property type="match status" value="1"/>
</dbReference>
<dbReference type="InterPro" id="IPR044730">
    <property type="entry name" value="RNase_H-like_dom_plant"/>
</dbReference>
<dbReference type="PANTHER" id="PTHR47074">
    <property type="entry name" value="BNAC02G40300D PROTEIN"/>
    <property type="match status" value="1"/>
</dbReference>
<protein>
    <recommendedName>
        <fullName evidence="2">RNase H type-1 domain-containing protein</fullName>
    </recommendedName>
</protein>
<feature type="signal peptide" evidence="1">
    <location>
        <begin position="1"/>
        <end position="23"/>
    </location>
</feature>
<reference evidence="3" key="2">
    <citation type="journal article" date="2024" name="Plant">
        <title>Genomic evolution and insights into agronomic trait innovations of Sesamum species.</title>
        <authorList>
            <person name="Miao H."/>
            <person name="Wang L."/>
            <person name="Qu L."/>
            <person name="Liu H."/>
            <person name="Sun Y."/>
            <person name="Le M."/>
            <person name="Wang Q."/>
            <person name="Wei S."/>
            <person name="Zheng Y."/>
            <person name="Lin W."/>
            <person name="Duan Y."/>
            <person name="Cao H."/>
            <person name="Xiong S."/>
            <person name="Wang X."/>
            <person name="Wei L."/>
            <person name="Li C."/>
            <person name="Ma Q."/>
            <person name="Ju M."/>
            <person name="Zhao R."/>
            <person name="Li G."/>
            <person name="Mu C."/>
            <person name="Tian Q."/>
            <person name="Mei H."/>
            <person name="Zhang T."/>
            <person name="Gao T."/>
            <person name="Zhang H."/>
        </authorList>
    </citation>
    <scope>NUCLEOTIDE SEQUENCE</scope>
    <source>
        <strain evidence="3">G02</strain>
    </source>
</reference>
<comment type="caution">
    <text evidence="3">The sequence shown here is derived from an EMBL/GenBank/DDBJ whole genome shotgun (WGS) entry which is preliminary data.</text>
</comment>
<sequence length="247" mass="26646">MGCSQFGVPTTLLVLLKTARVLAHLERRIPPGGGGYGNQNFLTRNQKLMEGQCLDPPQVVCFASHYLKSFLCQSSGSAASVGYRSFSRWQAPAPDLIKLNFEGATFAQGRKMGVGVVARDANGDCLAWLSWRVARPGDGEMAEAWAVREAVQLAVQKGWKMVVFEGDCANLITKLSTPGRDLSFIGPIVADIHSLISNFLSVQFGLVKRSGNSVAHFLAQSGRDFVEGEHVLPPAVEALVSLNSVLQ</sequence>
<dbReference type="GO" id="GO:0004523">
    <property type="term" value="F:RNA-DNA hybrid ribonuclease activity"/>
    <property type="evidence" value="ECO:0007669"/>
    <property type="project" value="InterPro"/>
</dbReference>
<proteinExistence type="predicted"/>
<name>A0AAW2N0Q3_SESRA</name>
<dbReference type="InterPro" id="IPR052929">
    <property type="entry name" value="RNase_H-like_EbsB-rel"/>
</dbReference>
<dbReference type="AlphaFoldDB" id="A0AAW2N0Q3"/>
<accession>A0AAW2N0Q3</accession>
<reference evidence="3" key="1">
    <citation type="submission" date="2020-06" db="EMBL/GenBank/DDBJ databases">
        <authorList>
            <person name="Li T."/>
            <person name="Hu X."/>
            <person name="Zhang T."/>
            <person name="Song X."/>
            <person name="Zhang H."/>
            <person name="Dai N."/>
            <person name="Sheng W."/>
            <person name="Hou X."/>
            <person name="Wei L."/>
        </authorList>
    </citation>
    <scope>NUCLEOTIDE SEQUENCE</scope>
    <source>
        <strain evidence="3">G02</strain>
        <tissue evidence="3">Leaf</tissue>
    </source>
</reference>
<dbReference type="SUPFAM" id="SSF53098">
    <property type="entry name" value="Ribonuclease H-like"/>
    <property type="match status" value="1"/>
</dbReference>
<keyword evidence="1" id="KW-0732">Signal</keyword>
<dbReference type="Pfam" id="PF13456">
    <property type="entry name" value="RVT_3"/>
    <property type="match status" value="1"/>
</dbReference>
<dbReference type="InterPro" id="IPR036397">
    <property type="entry name" value="RNaseH_sf"/>
</dbReference>
<evidence type="ECO:0000313" key="3">
    <source>
        <dbReference type="EMBL" id="KAL0336372.1"/>
    </source>
</evidence>